<dbReference type="PANTHER" id="PTHR36318">
    <property type="entry name" value="OS06G0581300 PROTEIN"/>
    <property type="match status" value="1"/>
</dbReference>
<reference evidence="2" key="1">
    <citation type="submission" date="2020-06" db="EMBL/GenBank/DDBJ databases">
        <authorList>
            <person name="Li T."/>
            <person name="Hu X."/>
            <person name="Zhang T."/>
            <person name="Song X."/>
            <person name="Zhang H."/>
            <person name="Dai N."/>
            <person name="Sheng W."/>
            <person name="Hou X."/>
            <person name="Wei L."/>
        </authorList>
    </citation>
    <scope>NUCLEOTIDE SEQUENCE</scope>
    <source>
        <strain evidence="2">KEN1</strain>
        <tissue evidence="2">Leaf</tissue>
    </source>
</reference>
<organism evidence="2">
    <name type="scientific">Sesamum latifolium</name>
    <dbReference type="NCBI Taxonomy" id="2727402"/>
    <lineage>
        <taxon>Eukaryota</taxon>
        <taxon>Viridiplantae</taxon>
        <taxon>Streptophyta</taxon>
        <taxon>Embryophyta</taxon>
        <taxon>Tracheophyta</taxon>
        <taxon>Spermatophyta</taxon>
        <taxon>Magnoliopsida</taxon>
        <taxon>eudicotyledons</taxon>
        <taxon>Gunneridae</taxon>
        <taxon>Pentapetalae</taxon>
        <taxon>asterids</taxon>
        <taxon>lamiids</taxon>
        <taxon>Lamiales</taxon>
        <taxon>Pedaliaceae</taxon>
        <taxon>Sesamum</taxon>
    </lineage>
</organism>
<sequence length="358" mass="40282">MTYFAEKVVHGETWSDGLPISSPQLKRPTLTTLLPSTLLTKFQLPQVEITNNTELLINGGGGSTCSWAENSVHGVGMSDHSHCYLHYCHRWTPFPQRTPHPIPVLQVFDQCSDDDPNFSFVIFDAGLTYFLNRNAACNAFQKVQLVSGCMTSNGMDYLQGIKLDSFRDLDNFTYMFRKHYYMWLHCSAVSKVVSARIATRSYLLCLAKKKEKGLTESHFVFRDGTESKGFLSIVSARLLFTALGCVMLGTLIYTIATDGSPFRRDVLTPWMSATLIDFYVNVFTLSVWVAYKESNWKTAALWIILLICFGSISTCAYIVLQLFHLSSGDPVFLVLFSSNSRQVCNYDGNSIAQTLLVY</sequence>
<gene>
    <name evidence="2" type="ORF">Slati_2517100</name>
</gene>
<reference evidence="2" key="2">
    <citation type="journal article" date="2024" name="Plant">
        <title>Genomic evolution and insights into agronomic trait innovations of Sesamum species.</title>
        <authorList>
            <person name="Miao H."/>
            <person name="Wang L."/>
            <person name="Qu L."/>
            <person name="Liu H."/>
            <person name="Sun Y."/>
            <person name="Le M."/>
            <person name="Wang Q."/>
            <person name="Wei S."/>
            <person name="Zheng Y."/>
            <person name="Lin W."/>
            <person name="Duan Y."/>
            <person name="Cao H."/>
            <person name="Xiong S."/>
            <person name="Wang X."/>
            <person name="Wei L."/>
            <person name="Li C."/>
            <person name="Ma Q."/>
            <person name="Ju M."/>
            <person name="Zhao R."/>
            <person name="Li G."/>
            <person name="Mu C."/>
            <person name="Tian Q."/>
            <person name="Mei H."/>
            <person name="Zhang T."/>
            <person name="Gao T."/>
            <person name="Zhang H."/>
        </authorList>
    </citation>
    <scope>NUCLEOTIDE SEQUENCE</scope>
    <source>
        <strain evidence="2">KEN1</strain>
    </source>
</reference>
<dbReference type="EMBL" id="JACGWN010000008">
    <property type="protein sequence ID" value="KAL0440341.1"/>
    <property type="molecule type" value="Genomic_DNA"/>
</dbReference>
<proteinExistence type="predicted"/>
<feature type="transmembrane region" description="Helical" evidence="1">
    <location>
        <begin position="268"/>
        <end position="291"/>
    </location>
</feature>
<protein>
    <submittedName>
        <fullName evidence="2">Uncharacterized protein</fullName>
    </submittedName>
</protein>
<comment type="caution">
    <text evidence="2">The sequence shown here is derived from an EMBL/GenBank/DDBJ whole genome shotgun (WGS) entry which is preliminary data.</text>
</comment>
<dbReference type="InterPro" id="IPR009943">
    <property type="entry name" value="DUF1475"/>
</dbReference>
<feature type="transmembrane region" description="Helical" evidence="1">
    <location>
        <begin position="238"/>
        <end position="256"/>
    </location>
</feature>
<evidence type="ECO:0000256" key="1">
    <source>
        <dbReference type="SAM" id="Phobius"/>
    </source>
</evidence>
<name>A0AAW2WI47_9LAMI</name>
<accession>A0AAW2WI47</accession>
<keyword evidence="1" id="KW-0812">Transmembrane</keyword>
<evidence type="ECO:0000313" key="2">
    <source>
        <dbReference type="EMBL" id="KAL0440341.1"/>
    </source>
</evidence>
<keyword evidence="1" id="KW-1133">Transmembrane helix</keyword>
<dbReference type="AlphaFoldDB" id="A0AAW2WI47"/>
<dbReference type="PANTHER" id="PTHR36318:SF3">
    <property type="entry name" value="OS06G0581300 PROTEIN"/>
    <property type="match status" value="1"/>
</dbReference>
<feature type="transmembrane region" description="Helical" evidence="1">
    <location>
        <begin position="298"/>
        <end position="320"/>
    </location>
</feature>
<keyword evidence="1" id="KW-0472">Membrane</keyword>
<dbReference type="Pfam" id="PF07343">
    <property type="entry name" value="DUF1475"/>
    <property type="match status" value="1"/>
</dbReference>